<dbReference type="Proteomes" id="UP001165565">
    <property type="component" value="Unassembled WGS sequence"/>
</dbReference>
<name>A0AA41Z8K1_9SPHN</name>
<dbReference type="EMBL" id="JANFAV010000010">
    <property type="protein sequence ID" value="MCW6535942.1"/>
    <property type="molecule type" value="Genomic_DNA"/>
</dbReference>
<gene>
    <name evidence="2" type="ORF">NEE01_14250</name>
</gene>
<dbReference type="Gene3D" id="2.40.420.20">
    <property type="match status" value="1"/>
</dbReference>
<dbReference type="AlphaFoldDB" id="A0AA41Z8K1"/>
<dbReference type="PANTHER" id="PTHR30097">
    <property type="entry name" value="CATION EFFLUX SYSTEM PROTEIN CUSB"/>
    <property type="match status" value="1"/>
</dbReference>
<accession>A0AA41Z8K1</accession>
<dbReference type="GO" id="GO:0060003">
    <property type="term" value="P:copper ion export"/>
    <property type="evidence" value="ECO:0007669"/>
    <property type="project" value="TreeGrafter"/>
</dbReference>
<proteinExistence type="predicted"/>
<organism evidence="2 3">
    <name type="scientific">Sphingomonas lycopersici</name>
    <dbReference type="NCBI Taxonomy" id="2951807"/>
    <lineage>
        <taxon>Bacteria</taxon>
        <taxon>Pseudomonadati</taxon>
        <taxon>Pseudomonadota</taxon>
        <taxon>Alphaproteobacteria</taxon>
        <taxon>Sphingomonadales</taxon>
        <taxon>Sphingomonadaceae</taxon>
        <taxon>Sphingomonas</taxon>
    </lineage>
</organism>
<evidence type="ECO:0000256" key="1">
    <source>
        <dbReference type="ARBA" id="ARBA00022448"/>
    </source>
</evidence>
<dbReference type="RefSeq" id="WP_265269378.1">
    <property type="nucleotide sequence ID" value="NZ_JANFAV010000010.1"/>
</dbReference>
<comment type="caution">
    <text evidence="2">The sequence shown here is derived from an EMBL/GenBank/DDBJ whole genome shotgun (WGS) entry which is preliminary data.</text>
</comment>
<keyword evidence="3" id="KW-1185">Reference proteome</keyword>
<dbReference type="GO" id="GO:0030313">
    <property type="term" value="C:cell envelope"/>
    <property type="evidence" value="ECO:0007669"/>
    <property type="project" value="TreeGrafter"/>
</dbReference>
<dbReference type="PROSITE" id="PS51257">
    <property type="entry name" value="PROKAR_LIPOPROTEIN"/>
    <property type="match status" value="1"/>
</dbReference>
<keyword evidence="1" id="KW-0813">Transport</keyword>
<reference evidence="2" key="1">
    <citation type="submission" date="2022-06" db="EMBL/GenBank/DDBJ databases">
        <title>Sphingomonas sp. nov. isolated from rhizosphere soil of tomato.</title>
        <authorList>
            <person name="Dong H."/>
            <person name="Gao R."/>
        </authorList>
    </citation>
    <scope>NUCLEOTIDE SEQUENCE</scope>
    <source>
        <strain evidence="2">MMSM24</strain>
    </source>
</reference>
<evidence type="ECO:0000313" key="3">
    <source>
        <dbReference type="Proteomes" id="UP001165565"/>
    </source>
</evidence>
<evidence type="ECO:0000313" key="2">
    <source>
        <dbReference type="EMBL" id="MCW6535942.1"/>
    </source>
</evidence>
<dbReference type="SUPFAM" id="SSF111369">
    <property type="entry name" value="HlyD-like secretion proteins"/>
    <property type="match status" value="1"/>
</dbReference>
<protein>
    <submittedName>
        <fullName evidence="2">Efflux RND transporter periplasmic adaptor subunit</fullName>
    </submittedName>
</protein>
<dbReference type="PANTHER" id="PTHR30097:SF4">
    <property type="entry name" value="SLR6042 PROTEIN"/>
    <property type="match status" value="1"/>
</dbReference>
<sequence length="325" mass="33917">MRIAILSLALVLAACDGKPSTPKASPPARADAIAHETELLRITLTPEAQRRIGISTGRVTKATVAPARQVTGEIVVPPVTASGVPTSAVTDLRLIGGQQAAADGQITQASAQVRLARITLARTEALVREEAGSIRARDEATAALATAQAALAAARQQRALLGPSVSAMGEQSRPWVRVSVFASDLAAIRRGDQATIRPIGGGTTRAASAMRAPPSANSAAGTVDLFYAIDNHDHAYRIGQRVAVDLPLAGRVEGLSVLASAIVRDIHGGEWVYRRTARNQFVRQRVEVASETRGRALLSRGLRAGAEVVTTGAAELFGTEFGAAH</sequence>
<dbReference type="GO" id="GO:0015679">
    <property type="term" value="P:plasma membrane copper ion transport"/>
    <property type="evidence" value="ECO:0007669"/>
    <property type="project" value="TreeGrafter"/>
</dbReference>
<dbReference type="InterPro" id="IPR051909">
    <property type="entry name" value="MFP_Cation_Efflux"/>
</dbReference>
<dbReference type="Gene3D" id="2.40.30.170">
    <property type="match status" value="1"/>
</dbReference>